<dbReference type="AlphaFoldDB" id="A0AB36E2K7"/>
<accession>A0AB36E2K7</accession>
<comment type="caution">
    <text evidence="1">The sequence shown here is derived from an EMBL/GenBank/DDBJ whole genome shotgun (WGS) entry which is preliminary data.</text>
</comment>
<organism evidence="1 2">
    <name type="scientific">Gallibacterium salpingitidis</name>
    <dbReference type="NCBI Taxonomy" id="505341"/>
    <lineage>
        <taxon>Bacteria</taxon>
        <taxon>Pseudomonadati</taxon>
        <taxon>Pseudomonadota</taxon>
        <taxon>Gammaproteobacteria</taxon>
        <taxon>Pasteurellales</taxon>
        <taxon>Pasteurellaceae</taxon>
        <taxon>Gallibacterium</taxon>
    </lineage>
</organism>
<evidence type="ECO:0008006" key="3">
    <source>
        <dbReference type="Google" id="ProtNLM"/>
    </source>
</evidence>
<evidence type="ECO:0000313" key="1">
    <source>
        <dbReference type="EMBL" id="OBX10439.1"/>
    </source>
</evidence>
<sequence length="98" mass="11328">MARNKLTRSAKPLADLVMEKYYKQKQYEIADAMETTPSTVSRFVSNEEGNNTFNFIAANRFGVFDVDTHVAIEKSELELLLLAAKGFDERLRKKYFKQ</sequence>
<dbReference type="RefSeq" id="WP_066111348.1">
    <property type="nucleotide sequence ID" value="NZ_JTJT01000007.1"/>
</dbReference>
<reference evidence="1 2" key="1">
    <citation type="submission" date="2014-11" db="EMBL/GenBank/DDBJ databases">
        <title>Pan-genome of Gallibacterium spp.</title>
        <authorList>
            <person name="Kudirkiene E."/>
            <person name="Bojesen A.M."/>
        </authorList>
    </citation>
    <scope>NUCLEOTIDE SEQUENCE [LARGE SCALE GENOMIC DNA]</scope>
    <source>
        <strain evidence="1 2">18469/18</strain>
    </source>
</reference>
<proteinExistence type="predicted"/>
<protein>
    <recommendedName>
        <fullName evidence="3">HTH cro/C1-type domain-containing protein</fullName>
    </recommendedName>
</protein>
<gene>
    <name evidence="1" type="ORF">QV09_05740</name>
</gene>
<dbReference type="Proteomes" id="UP000092527">
    <property type="component" value="Unassembled WGS sequence"/>
</dbReference>
<dbReference type="EMBL" id="JTJU01000028">
    <property type="protein sequence ID" value="OBX10439.1"/>
    <property type="molecule type" value="Genomic_DNA"/>
</dbReference>
<evidence type="ECO:0000313" key="2">
    <source>
        <dbReference type="Proteomes" id="UP000092527"/>
    </source>
</evidence>
<name>A0AB36E2K7_9PAST</name>